<dbReference type="SUPFAM" id="SSF52777">
    <property type="entry name" value="CoA-dependent acyltransferases"/>
    <property type="match status" value="2"/>
</dbReference>
<dbReference type="Gene3D" id="3.30.559.30">
    <property type="entry name" value="Nonribosomal peptide synthetase, condensation domain"/>
    <property type="match status" value="1"/>
</dbReference>
<evidence type="ECO:0000259" key="1">
    <source>
        <dbReference type="Pfam" id="PF00668"/>
    </source>
</evidence>
<proteinExistence type="predicted"/>
<dbReference type="GO" id="GO:0031177">
    <property type="term" value="F:phosphopantetheine binding"/>
    <property type="evidence" value="ECO:0007669"/>
    <property type="project" value="TreeGrafter"/>
</dbReference>
<gene>
    <name evidence="2" type="ORF">SAMN05443575_0303</name>
</gene>
<protein>
    <submittedName>
        <fullName evidence="2">Condensation domain-containing protein</fullName>
    </submittedName>
</protein>
<keyword evidence="3" id="KW-1185">Reference proteome</keyword>
<evidence type="ECO:0000313" key="3">
    <source>
        <dbReference type="Proteomes" id="UP000186132"/>
    </source>
</evidence>
<dbReference type="InterPro" id="IPR001242">
    <property type="entry name" value="Condensation_dom"/>
</dbReference>
<dbReference type="Proteomes" id="UP000186132">
    <property type="component" value="Unassembled WGS sequence"/>
</dbReference>
<name>A0A1M5CPQ3_9ACTN</name>
<reference evidence="2 3" key="1">
    <citation type="submission" date="2016-11" db="EMBL/GenBank/DDBJ databases">
        <authorList>
            <person name="Jaros S."/>
            <person name="Januszkiewicz K."/>
            <person name="Wedrychowicz H."/>
        </authorList>
    </citation>
    <scope>NUCLEOTIDE SEQUENCE [LARGE SCALE GENOMIC DNA]</scope>
    <source>
        <strain evidence="2 3">DSM 45627</strain>
    </source>
</reference>
<dbReference type="PANTHER" id="PTHR45527">
    <property type="entry name" value="NONRIBOSOMAL PEPTIDE SYNTHETASE"/>
    <property type="match status" value="1"/>
</dbReference>
<dbReference type="STRING" id="1206085.SAMN05443575_0303"/>
<dbReference type="Pfam" id="PF00668">
    <property type="entry name" value="Condensation"/>
    <property type="match status" value="1"/>
</dbReference>
<dbReference type="EMBL" id="FQVU01000001">
    <property type="protein sequence ID" value="SHF56382.1"/>
    <property type="molecule type" value="Genomic_DNA"/>
</dbReference>
<sequence length="413" mass="43406">MTDRWVLPASFAQERLYLLAHMPSARIDAYTITGRLTLQGPLDHDALRAAVADLVAQHDVLRTGLRADRSGRIEQHVWAERPFPVAIEDLRHEADPSLAAAARAAAVEGAVIDLHDGTVWRLWLGRTGPESHVLALVVHHAAADAVSMRLLLDQLAAHYRAHLGVGVAPGRPALQYADFAVWQRDTAAAGGFDDALAFWTQRLGRLAPADVPAGGTGLTLPLDIDPAALATVRSAAAHTGGTAFTVLLTAFVAGLRRAADPPGDIAVLVPVAGRDRPELEEVVGCLVDNVVIVVPSDAADLAGQVRAGWADALGHATVPFDLALRRCPPQHRAALTRTLFNLRPTLAGSHSWTPELTAGIAPEPPPPASFGLAVQLALTADGAARGHLVTAAGGVADTVARDLADRLARAEPT</sequence>
<dbReference type="GO" id="GO:0009239">
    <property type="term" value="P:enterobactin biosynthetic process"/>
    <property type="evidence" value="ECO:0007669"/>
    <property type="project" value="TreeGrafter"/>
</dbReference>
<dbReference type="RefSeq" id="WP_073385039.1">
    <property type="nucleotide sequence ID" value="NZ_FQVU01000001.1"/>
</dbReference>
<dbReference type="GO" id="GO:0009366">
    <property type="term" value="C:enterobactin synthetase complex"/>
    <property type="evidence" value="ECO:0007669"/>
    <property type="project" value="TreeGrafter"/>
</dbReference>
<dbReference type="InterPro" id="IPR023213">
    <property type="entry name" value="CAT-like_dom_sf"/>
</dbReference>
<dbReference type="OrthoDB" id="2472181at2"/>
<dbReference type="Gene3D" id="3.30.559.10">
    <property type="entry name" value="Chloramphenicol acetyltransferase-like domain"/>
    <property type="match status" value="1"/>
</dbReference>
<dbReference type="GO" id="GO:0008610">
    <property type="term" value="P:lipid biosynthetic process"/>
    <property type="evidence" value="ECO:0007669"/>
    <property type="project" value="UniProtKB-ARBA"/>
</dbReference>
<organism evidence="2 3">
    <name type="scientific">Jatrophihabitans endophyticus</name>
    <dbReference type="NCBI Taxonomy" id="1206085"/>
    <lineage>
        <taxon>Bacteria</taxon>
        <taxon>Bacillati</taxon>
        <taxon>Actinomycetota</taxon>
        <taxon>Actinomycetes</taxon>
        <taxon>Jatrophihabitantales</taxon>
        <taxon>Jatrophihabitantaceae</taxon>
        <taxon>Jatrophihabitans</taxon>
    </lineage>
</organism>
<dbReference type="GO" id="GO:0047527">
    <property type="term" value="F:2,3-dihydroxybenzoate-serine ligase activity"/>
    <property type="evidence" value="ECO:0007669"/>
    <property type="project" value="TreeGrafter"/>
</dbReference>
<dbReference type="GO" id="GO:0005829">
    <property type="term" value="C:cytosol"/>
    <property type="evidence" value="ECO:0007669"/>
    <property type="project" value="TreeGrafter"/>
</dbReference>
<feature type="domain" description="Condensation" evidence="1">
    <location>
        <begin position="7"/>
        <end position="342"/>
    </location>
</feature>
<dbReference type="AlphaFoldDB" id="A0A1M5CPQ3"/>
<accession>A0A1M5CPQ3</accession>
<dbReference type="PANTHER" id="PTHR45527:SF1">
    <property type="entry name" value="FATTY ACID SYNTHASE"/>
    <property type="match status" value="1"/>
</dbReference>
<evidence type="ECO:0000313" key="2">
    <source>
        <dbReference type="EMBL" id="SHF56382.1"/>
    </source>
</evidence>
<dbReference type="GO" id="GO:0043041">
    <property type="term" value="P:amino acid activation for nonribosomal peptide biosynthetic process"/>
    <property type="evidence" value="ECO:0007669"/>
    <property type="project" value="TreeGrafter"/>
</dbReference>